<dbReference type="Gene3D" id="2.20.28.30">
    <property type="entry name" value="RNA polymerase ii, chain L"/>
    <property type="match status" value="1"/>
</dbReference>
<reference evidence="6" key="2">
    <citation type="submission" date="2025-08" db="UniProtKB">
        <authorList>
            <consortium name="Ensembl"/>
        </authorList>
    </citation>
    <scope>IDENTIFICATION</scope>
</reference>
<evidence type="ECO:0000313" key="6">
    <source>
        <dbReference type="Ensembl" id="ENSCHIP00010018393.1"/>
    </source>
</evidence>
<proteinExistence type="inferred from homology"/>
<dbReference type="GO" id="GO:0008270">
    <property type="term" value="F:zinc ion binding"/>
    <property type="evidence" value="ECO:0007669"/>
    <property type="project" value="InterPro"/>
</dbReference>
<dbReference type="SMART" id="SM00659">
    <property type="entry name" value="RPOLCX"/>
    <property type="match status" value="1"/>
</dbReference>
<dbReference type="PANTHER" id="PTHR12056:SF4">
    <property type="entry name" value="DNA-DIRECTED RNA POLYMERASES I, II, AND III SUBUNIT RPABC4"/>
    <property type="match status" value="1"/>
</dbReference>
<dbReference type="GO" id="GO:0003899">
    <property type="term" value="F:DNA-directed RNA polymerase activity"/>
    <property type="evidence" value="ECO:0007669"/>
    <property type="project" value="InterPro"/>
</dbReference>
<sequence>CIFQKRIRPIKRDLYSVNTSQKIKCSDKLRCRECGYRIMYKRCTKRLVGFDAR</sequence>
<organism evidence="6">
    <name type="scientific">Capra hircus</name>
    <name type="common">Goat</name>
    <dbReference type="NCBI Taxonomy" id="9925"/>
    <lineage>
        <taxon>Eukaryota</taxon>
        <taxon>Metazoa</taxon>
        <taxon>Chordata</taxon>
        <taxon>Craniata</taxon>
        <taxon>Vertebrata</taxon>
        <taxon>Euteleostomi</taxon>
        <taxon>Mammalia</taxon>
        <taxon>Eutheria</taxon>
        <taxon>Laurasiatheria</taxon>
        <taxon>Artiodactyla</taxon>
        <taxon>Ruminantia</taxon>
        <taxon>Pecora</taxon>
        <taxon>Bovidae</taxon>
        <taxon>Caprinae</taxon>
        <taxon>Capra</taxon>
    </lineage>
</organism>
<accession>A0A8C2PG80</accession>
<dbReference type="GO" id="GO:0005666">
    <property type="term" value="C:RNA polymerase III complex"/>
    <property type="evidence" value="ECO:0007669"/>
    <property type="project" value="TreeGrafter"/>
</dbReference>
<dbReference type="Pfam" id="PF03604">
    <property type="entry name" value="Zn_ribbon_RPAB4"/>
    <property type="match status" value="1"/>
</dbReference>
<dbReference type="InterPro" id="IPR006591">
    <property type="entry name" value="RNAP_P/RPABC4"/>
</dbReference>
<dbReference type="Ensembl" id="ENSCHIT00010025792.1">
    <property type="protein sequence ID" value="ENSCHIP00010018393.1"/>
    <property type="gene ID" value="ENSCHIG00010013461.1"/>
</dbReference>
<comment type="similarity">
    <text evidence="5">Belongs to the archaeal Rpo12/eukaryotic RPC10 RNA polymerase subunit family.</text>
</comment>
<evidence type="ECO:0000256" key="3">
    <source>
        <dbReference type="ARBA" id="ARBA00022833"/>
    </source>
</evidence>
<protein>
    <submittedName>
        <fullName evidence="6">Uncharacterized protein</fullName>
    </submittedName>
</protein>
<keyword evidence="2" id="KW-0479">Metal-binding</keyword>
<dbReference type="InterPro" id="IPR039747">
    <property type="entry name" value="RPABC4"/>
</dbReference>
<keyword evidence="4" id="KW-0539">Nucleus</keyword>
<dbReference type="PANTHER" id="PTHR12056">
    <property type="entry name" value="DNA-DIRECTED RNA POLYMERASES I, II, AND III"/>
    <property type="match status" value="1"/>
</dbReference>
<evidence type="ECO:0000256" key="1">
    <source>
        <dbReference type="ARBA" id="ARBA00004123"/>
    </source>
</evidence>
<dbReference type="SUPFAM" id="SSF63393">
    <property type="entry name" value="RNA polymerase subunits"/>
    <property type="match status" value="1"/>
</dbReference>
<dbReference type="GO" id="GO:0005665">
    <property type="term" value="C:RNA polymerase II, core complex"/>
    <property type="evidence" value="ECO:0007669"/>
    <property type="project" value="TreeGrafter"/>
</dbReference>
<reference evidence="6" key="1">
    <citation type="submission" date="2019-03" db="EMBL/GenBank/DDBJ databases">
        <title>Genome sequencing and reference-guided assembly of Black Bengal Goat (Capra hircus).</title>
        <authorList>
            <person name="Siddiki A.Z."/>
            <person name="Baten A."/>
            <person name="Billah M."/>
            <person name="Alam M.A.U."/>
            <person name="Shawrob K.S.M."/>
            <person name="Saha S."/>
            <person name="Chowdhury M."/>
            <person name="Rahman A.H."/>
            <person name="Stear M."/>
            <person name="Miah G."/>
            <person name="Das G.B."/>
            <person name="Hossain M.M."/>
            <person name="Kumkum M."/>
            <person name="Islam M.S."/>
            <person name="Mollah A.M."/>
            <person name="Ahsan A."/>
            <person name="Tusar F."/>
            <person name="Khan M.K.I."/>
        </authorList>
    </citation>
    <scope>NUCLEOTIDE SEQUENCE [LARGE SCALE GENOMIC DNA]</scope>
</reference>
<dbReference type="GO" id="GO:0006351">
    <property type="term" value="P:DNA-templated transcription"/>
    <property type="evidence" value="ECO:0007669"/>
    <property type="project" value="InterPro"/>
</dbReference>
<comment type="subcellular location">
    <subcellularLocation>
        <location evidence="1">Nucleus</location>
    </subcellularLocation>
</comment>
<dbReference type="GO" id="GO:0005736">
    <property type="term" value="C:RNA polymerase I complex"/>
    <property type="evidence" value="ECO:0007669"/>
    <property type="project" value="TreeGrafter"/>
</dbReference>
<name>A0A8C2PG80_CAPHI</name>
<dbReference type="AlphaFoldDB" id="A0A8C2PG80"/>
<evidence type="ECO:0000256" key="2">
    <source>
        <dbReference type="ARBA" id="ARBA00022723"/>
    </source>
</evidence>
<evidence type="ECO:0000256" key="4">
    <source>
        <dbReference type="ARBA" id="ARBA00023242"/>
    </source>
</evidence>
<dbReference type="InterPro" id="IPR029040">
    <property type="entry name" value="RPABC4/Spt4"/>
</dbReference>
<keyword evidence="3" id="KW-0862">Zinc</keyword>
<dbReference type="GO" id="GO:0003677">
    <property type="term" value="F:DNA binding"/>
    <property type="evidence" value="ECO:0007669"/>
    <property type="project" value="InterPro"/>
</dbReference>
<evidence type="ECO:0000256" key="5">
    <source>
        <dbReference type="ARBA" id="ARBA00025770"/>
    </source>
</evidence>